<dbReference type="EMBL" id="MN739744">
    <property type="protein sequence ID" value="QHT24353.1"/>
    <property type="molecule type" value="Genomic_DNA"/>
</dbReference>
<evidence type="ECO:0000313" key="1">
    <source>
        <dbReference type="EMBL" id="QHT24353.1"/>
    </source>
</evidence>
<dbReference type="Gene3D" id="3.30.420.10">
    <property type="entry name" value="Ribonuclease H-like superfamily/Ribonuclease H"/>
    <property type="match status" value="1"/>
</dbReference>
<dbReference type="InterPro" id="IPR036397">
    <property type="entry name" value="RNaseH_sf"/>
</dbReference>
<dbReference type="SUPFAM" id="SSF53098">
    <property type="entry name" value="Ribonuclease H-like"/>
    <property type="match status" value="1"/>
</dbReference>
<dbReference type="CDD" id="cd06127">
    <property type="entry name" value="DEDDh"/>
    <property type="match status" value="1"/>
</dbReference>
<organism evidence="1">
    <name type="scientific">viral metagenome</name>
    <dbReference type="NCBI Taxonomy" id="1070528"/>
    <lineage>
        <taxon>unclassified sequences</taxon>
        <taxon>metagenomes</taxon>
        <taxon>organismal metagenomes</taxon>
    </lineage>
</organism>
<reference evidence="1" key="1">
    <citation type="journal article" date="2020" name="Nature">
        <title>Giant virus diversity and host interactions through global metagenomics.</title>
        <authorList>
            <person name="Schulz F."/>
            <person name="Roux S."/>
            <person name="Paez-Espino D."/>
            <person name="Jungbluth S."/>
            <person name="Walsh D.A."/>
            <person name="Denef V.J."/>
            <person name="McMahon K.D."/>
            <person name="Konstantinidis K.T."/>
            <person name="Eloe-Fadrosh E.A."/>
            <person name="Kyrpides N.C."/>
            <person name="Woyke T."/>
        </authorList>
    </citation>
    <scope>NUCLEOTIDE SEQUENCE</scope>
    <source>
        <strain evidence="1">GVMAG-M-3300023179-138</strain>
    </source>
</reference>
<dbReference type="InterPro" id="IPR012337">
    <property type="entry name" value="RNaseH-like_sf"/>
</dbReference>
<accession>A0A6C0E7F8</accession>
<protein>
    <recommendedName>
        <fullName evidence="2">Exonuclease domain-containing protein</fullName>
    </recommendedName>
</protein>
<evidence type="ECO:0008006" key="2">
    <source>
        <dbReference type="Google" id="ProtNLM"/>
    </source>
</evidence>
<proteinExistence type="predicted"/>
<dbReference type="GO" id="GO:0003676">
    <property type="term" value="F:nucleic acid binding"/>
    <property type="evidence" value="ECO:0007669"/>
    <property type="project" value="InterPro"/>
</dbReference>
<sequence>MKILLLDTETNGLPKNRYAPPSDYANFPAILQLSWAIYTVTGTSLVEEEVRDLGLALNPSIPWNTGAAAVHGISEIEARHGVPAEEALQQLAVALRSVDMVIAHNLPFDKDVIQAAGWRASVQTSLKELRGIWPPVRELCTMRATTALVKLPATAKQAQYPDLGPYKAPRLNELYTWLYGRVYDVSGAVLHTAASDVHCLAECLRGLLGRKLLAL</sequence>
<name>A0A6C0E7F8_9ZZZZ</name>
<dbReference type="AlphaFoldDB" id="A0A6C0E7F8"/>